<evidence type="ECO:0000313" key="1">
    <source>
        <dbReference type="EMBL" id="CAG8849849.1"/>
    </source>
</evidence>
<dbReference type="Proteomes" id="UP000789920">
    <property type="component" value="Unassembled WGS sequence"/>
</dbReference>
<feature type="non-terminal residue" evidence="1">
    <location>
        <position position="1"/>
    </location>
</feature>
<keyword evidence="2" id="KW-1185">Reference proteome</keyword>
<gene>
    <name evidence="1" type="ORF">RPERSI_LOCUS35798</name>
</gene>
<proteinExistence type="predicted"/>
<sequence length="49" mass="5350">RIRDSNTEVVDNAFQSRSAAENIPGFQWCKNGCGSGQIHINHHGNVANV</sequence>
<reference evidence="1" key="1">
    <citation type="submission" date="2021-06" db="EMBL/GenBank/DDBJ databases">
        <authorList>
            <person name="Kallberg Y."/>
            <person name="Tangrot J."/>
            <person name="Rosling A."/>
        </authorList>
    </citation>
    <scope>NUCLEOTIDE SEQUENCE</scope>
    <source>
        <strain evidence="1">MA461A</strain>
    </source>
</reference>
<name>A0ACA9SWR2_9GLOM</name>
<evidence type="ECO:0000313" key="2">
    <source>
        <dbReference type="Proteomes" id="UP000789920"/>
    </source>
</evidence>
<feature type="non-terminal residue" evidence="1">
    <location>
        <position position="49"/>
    </location>
</feature>
<dbReference type="EMBL" id="CAJVQC010167712">
    <property type="protein sequence ID" value="CAG8849849.1"/>
    <property type="molecule type" value="Genomic_DNA"/>
</dbReference>
<organism evidence="1 2">
    <name type="scientific">Racocetra persica</name>
    <dbReference type="NCBI Taxonomy" id="160502"/>
    <lineage>
        <taxon>Eukaryota</taxon>
        <taxon>Fungi</taxon>
        <taxon>Fungi incertae sedis</taxon>
        <taxon>Mucoromycota</taxon>
        <taxon>Glomeromycotina</taxon>
        <taxon>Glomeromycetes</taxon>
        <taxon>Diversisporales</taxon>
        <taxon>Gigasporaceae</taxon>
        <taxon>Racocetra</taxon>
    </lineage>
</organism>
<comment type="caution">
    <text evidence="1">The sequence shown here is derived from an EMBL/GenBank/DDBJ whole genome shotgun (WGS) entry which is preliminary data.</text>
</comment>
<accession>A0ACA9SWR2</accession>
<protein>
    <submittedName>
        <fullName evidence="1">19009_t:CDS:1</fullName>
    </submittedName>
</protein>